<comment type="caution">
    <text evidence="2">The sequence shown here is derived from an EMBL/GenBank/DDBJ whole genome shotgun (WGS) entry which is preliminary data.</text>
</comment>
<protein>
    <submittedName>
        <fullName evidence="2">Uncharacterized protein</fullName>
    </submittedName>
</protein>
<organism evidence="2 3">
    <name type="scientific">Planoprotostelium fungivorum</name>
    <dbReference type="NCBI Taxonomy" id="1890364"/>
    <lineage>
        <taxon>Eukaryota</taxon>
        <taxon>Amoebozoa</taxon>
        <taxon>Evosea</taxon>
        <taxon>Variosea</taxon>
        <taxon>Cavosteliida</taxon>
        <taxon>Cavosteliaceae</taxon>
        <taxon>Planoprotostelium</taxon>
    </lineage>
</organism>
<dbReference type="AlphaFoldDB" id="A0A2P6NXH4"/>
<dbReference type="EMBL" id="MDYQ01000008">
    <property type="protein sequence ID" value="PRP88636.1"/>
    <property type="molecule type" value="Genomic_DNA"/>
</dbReference>
<sequence>MDSRGWEVENCAMLEGKNLDRKLKPEAKIVCKVRKSLSASIPPGSRILIGGGPSLFFERALNGYNNNRNILEQTTLDDGSSYEFGDTTDDASQANRTWGGSFLDPFSCERAVLLNKVLATSLASTESSHKDENICFVFESNVLRSSFLERINTLLALGEDQIINLEEGLYRWLTRQPFTPISAATWVNFRARCRVSAAPTESPDVRAKQKSLIKRVNRRPS</sequence>
<evidence type="ECO:0000313" key="2">
    <source>
        <dbReference type="EMBL" id="PRP88636.1"/>
    </source>
</evidence>
<name>A0A2P6NXH4_9EUKA</name>
<accession>A0A2P6NXH4</accession>
<evidence type="ECO:0000313" key="3">
    <source>
        <dbReference type="Proteomes" id="UP000241769"/>
    </source>
</evidence>
<dbReference type="InParanoid" id="A0A2P6NXH4"/>
<feature type="region of interest" description="Disordered" evidence="1">
    <location>
        <begin position="201"/>
        <end position="221"/>
    </location>
</feature>
<keyword evidence="3" id="KW-1185">Reference proteome</keyword>
<dbReference type="Proteomes" id="UP000241769">
    <property type="component" value="Unassembled WGS sequence"/>
</dbReference>
<reference evidence="2 3" key="1">
    <citation type="journal article" date="2018" name="Genome Biol. Evol.">
        <title>Multiple Roots of Fruiting Body Formation in Amoebozoa.</title>
        <authorList>
            <person name="Hillmann F."/>
            <person name="Forbes G."/>
            <person name="Novohradska S."/>
            <person name="Ferling I."/>
            <person name="Riege K."/>
            <person name="Groth M."/>
            <person name="Westermann M."/>
            <person name="Marz M."/>
            <person name="Spaller T."/>
            <person name="Winckler T."/>
            <person name="Schaap P."/>
            <person name="Glockner G."/>
        </authorList>
    </citation>
    <scope>NUCLEOTIDE SEQUENCE [LARGE SCALE GENOMIC DNA]</scope>
    <source>
        <strain evidence="2 3">Jena</strain>
    </source>
</reference>
<feature type="compositionally biased region" description="Basic residues" evidence="1">
    <location>
        <begin position="208"/>
        <end position="221"/>
    </location>
</feature>
<evidence type="ECO:0000256" key="1">
    <source>
        <dbReference type="SAM" id="MobiDB-lite"/>
    </source>
</evidence>
<proteinExistence type="predicted"/>
<gene>
    <name evidence="2" type="ORF">PROFUN_02732</name>
</gene>